<evidence type="ECO:0000259" key="1">
    <source>
        <dbReference type="Pfam" id="PF07603"/>
    </source>
</evidence>
<organism evidence="2 3">
    <name type="scientific">Leptospira kmetyi</name>
    <dbReference type="NCBI Taxonomy" id="408139"/>
    <lineage>
        <taxon>Bacteria</taxon>
        <taxon>Pseudomonadati</taxon>
        <taxon>Spirochaetota</taxon>
        <taxon>Spirochaetia</taxon>
        <taxon>Leptospirales</taxon>
        <taxon>Leptospiraceae</taxon>
        <taxon>Leptospira</taxon>
    </lineage>
</organism>
<dbReference type="Pfam" id="PF07603">
    <property type="entry name" value="Lcl_C"/>
    <property type="match status" value="1"/>
</dbReference>
<dbReference type="Proteomes" id="UP000276407">
    <property type="component" value="Chromosome 1"/>
</dbReference>
<dbReference type="EMBL" id="CP033614">
    <property type="protein sequence ID" value="AYV54588.1"/>
    <property type="molecule type" value="Genomic_DNA"/>
</dbReference>
<accession>A0AAD0ULL1</accession>
<evidence type="ECO:0000313" key="2">
    <source>
        <dbReference type="EMBL" id="AYV54588.1"/>
    </source>
</evidence>
<feature type="domain" description="Lcl C-terminal" evidence="1">
    <location>
        <begin position="556"/>
        <end position="685"/>
    </location>
</feature>
<dbReference type="KEGG" id="lkm:EFP84_03050"/>
<dbReference type="InterPro" id="IPR011460">
    <property type="entry name" value="Lcl_C"/>
</dbReference>
<sequence length="701" mass="72645">MDLNAKHSAINLVSKSFLTVSFSLLFCISCLNDSFGDGVKMKFLFFPSSIQSPSDIFGLGNSNPAQSALSVSGGKSLYNGSFYASKVTSGNFGFNVLLSFSNIPSGTSLRICLNDPGCTVQALLYDSILTSGIANLDLNVAIPNTYPVNVGGNTLNFALFKDGQVVSQKSASFIYDSTAPTLSFSVSSGSFTVQQDISMTCVDAVSGCMDLIYTIDGQTPGLSLLSDFDPLQIVLGNIFPTTLSVGNGTTTVQVIASDRAGNISAPVSATYTITIPSSSAPTVSLNSITNGTTNGSGSATSVNWTSDTAGNYFVVPNTTSCSSITPGVTIVSGTLGAAGTQDLTIPTGSFSEGANSLKLCLLDSSNQSGSFGFNVTIDTVIPSLVSTSPSGSAVDIDVFNRELILTFSENMQPNTNLSPHVWITYGSGGSLTTVEITLPASATATWVSANVLKFDLDMILPEYTSIQVKFPVAGLKDVAGNSITGDGFGNFNLSYTTGGAVSLKAIIDTNQPGCFDSVGSGISCTGTGQDGAFTATPTAQVIGTPTTLGGYASDTVTVDSTSGLTWKTCVQGMTWASGSCSGTPTEMTWPDALSSCANLNEKNSGQGYAGLKNWRLASMDDIHTLITFPSGTSGYTIVAPASFPGFPSSALNQRFWSSTTIRSSNLNAYVIRNFGARAFTHSKNSANDGFPYLTICVSGNP</sequence>
<protein>
    <submittedName>
        <fullName evidence="2">DUF1566 domain-containing protein</fullName>
    </submittedName>
</protein>
<reference evidence="2 3" key="1">
    <citation type="submission" date="2018-11" db="EMBL/GenBank/DDBJ databases">
        <title>Complete genome sequence of Leptospira kmetyi isolate LS 001/16 from soil sample associated with a leptospirosis patient in Kelantan.</title>
        <authorList>
            <person name="Muhammad Yusoff F."/>
            <person name="Muhammad Yusoff S."/>
            <person name="Ahmad M.N."/>
            <person name="Yusof N.Y."/>
            <person name="Aziah I."/>
        </authorList>
    </citation>
    <scope>NUCLEOTIDE SEQUENCE [LARGE SCALE GENOMIC DNA]</scope>
    <source>
        <strain evidence="2 3">LS 001/16</strain>
    </source>
</reference>
<evidence type="ECO:0000313" key="3">
    <source>
        <dbReference type="Proteomes" id="UP000276407"/>
    </source>
</evidence>
<proteinExistence type="predicted"/>
<name>A0AAD0ULL1_9LEPT</name>
<gene>
    <name evidence="2" type="ORF">EFP84_03050</name>
</gene>
<dbReference type="AlphaFoldDB" id="A0AAD0ULL1"/>